<dbReference type="GO" id="GO:0015450">
    <property type="term" value="F:protein-transporting ATPase activity"/>
    <property type="evidence" value="ECO:0007669"/>
    <property type="project" value="UniProtKB-UniRule"/>
</dbReference>
<comment type="caution">
    <text evidence="11">The sequence shown here is derived from an EMBL/GenBank/DDBJ whole genome shotgun (WGS) entry which is preliminary data.</text>
</comment>
<sequence>MYGFLVTLLFINTLGLIITILLQSGKSAGLSGVITGGAEQLFGKQKARGLEGVLHRVTIVLGVTFMVITFLLGYIVS</sequence>
<proteinExistence type="inferred from homology"/>
<evidence type="ECO:0000313" key="11">
    <source>
        <dbReference type="EMBL" id="TSJ66736.1"/>
    </source>
</evidence>
<protein>
    <recommendedName>
        <fullName evidence="10">Protein-export membrane protein SecG</fullName>
    </recommendedName>
</protein>
<evidence type="ECO:0000256" key="6">
    <source>
        <dbReference type="ARBA" id="ARBA00022927"/>
    </source>
</evidence>
<keyword evidence="8 10" id="KW-0811">Translocation</keyword>
<keyword evidence="9 10" id="KW-0472">Membrane</keyword>
<dbReference type="RefSeq" id="WP_144087900.1">
    <property type="nucleotide sequence ID" value="NZ_VMHE01000003.1"/>
</dbReference>
<dbReference type="EMBL" id="VMHE01000003">
    <property type="protein sequence ID" value="TSJ66736.1"/>
    <property type="molecule type" value="Genomic_DNA"/>
</dbReference>
<comment type="caution">
    <text evidence="10">Lacks conserved residue(s) required for the propagation of feature annotation.</text>
</comment>
<comment type="subcellular location">
    <subcellularLocation>
        <location evidence="1 10">Cell membrane</location>
        <topology evidence="1 10">Multi-pass membrane protein</topology>
    </subcellularLocation>
</comment>
<keyword evidence="3 10" id="KW-0813">Transport</keyword>
<evidence type="ECO:0000256" key="7">
    <source>
        <dbReference type="ARBA" id="ARBA00022989"/>
    </source>
</evidence>
<dbReference type="PRINTS" id="PR01651">
    <property type="entry name" value="SECGEXPORT"/>
</dbReference>
<comment type="function">
    <text evidence="10">Involved in protein export. Participates in an early event of protein translocation.</text>
</comment>
<dbReference type="PANTHER" id="PTHR34182">
    <property type="entry name" value="PROTEIN-EXPORT MEMBRANE PROTEIN SECG"/>
    <property type="match status" value="1"/>
</dbReference>
<keyword evidence="4 10" id="KW-1003">Cell membrane</keyword>
<dbReference type="Pfam" id="PF03840">
    <property type="entry name" value="SecG"/>
    <property type="match status" value="1"/>
</dbReference>
<dbReference type="GO" id="GO:0065002">
    <property type="term" value="P:intracellular protein transmembrane transport"/>
    <property type="evidence" value="ECO:0007669"/>
    <property type="project" value="TreeGrafter"/>
</dbReference>
<accession>A0A556PQS8</accession>
<evidence type="ECO:0000256" key="2">
    <source>
        <dbReference type="ARBA" id="ARBA00008445"/>
    </source>
</evidence>
<evidence type="ECO:0000256" key="4">
    <source>
        <dbReference type="ARBA" id="ARBA00022475"/>
    </source>
</evidence>
<evidence type="ECO:0000256" key="10">
    <source>
        <dbReference type="RuleBase" id="RU365087"/>
    </source>
</evidence>
<name>A0A556PQS8_9BACI</name>
<evidence type="ECO:0000256" key="9">
    <source>
        <dbReference type="ARBA" id="ARBA00023136"/>
    </source>
</evidence>
<organism evidence="11 12">
    <name type="scientific">Allobacillus salarius</name>
    <dbReference type="NCBI Taxonomy" id="1955272"/>
    <lineage>
        <taxon>Bacteria</taxon>
        <taxon>Bacillati</taxon>
        <taxon>Bacillota</taxon>
        <taxon>Bacilli</taxon>
        <taxon>Bacillales</taxon>
        <taxon>Bacillaceae</taxon>
        <taxon>Allobacillus</taxon>
    </lineage>
</organism>
<keyword evidence="5 10" id="KW-0812">Transmembrane</keyword>
<dbReference type="GO" id="GO:0005886">
    <property type="term" value="C:plasma membrane"/>
    <property type="evidence" value="ECO:0007669"/>
    <property type="project" value="UniProtKB-SubCell"/>
</dbReference>
<feature type="transmembrane region" description="Helical" evidence="10">
    <location>
        <begin position="53"/>
        <end position="76"/>
    </location>
</feature>
<dbReference type="Proteomes" id="UP000316425">
    <property type="component" value="Unassembled WGS sequence"/>
</dbReference>
<dbReference type="GO" id="GO:0043952">
    <property type="term" value="P:protein transport by the Sec complex"/>
    <property type="evidence" value="ECO:0007669"/>
    <property type="project" value="TreeGrafter"/>
</dbReference>
<keyword evidence="7 10" id="KW-1133">Transmembrane helix</keyword>
<evidence type="ECO:0000256" key="1">
    <source>
        <dbReference type="ARBA" id="ARBA00004651"/>
    </source>
</evidence>
<evidence type="ECO:0000256" key="8">
    <source>
        <dbReference type="ARBA" id="ARBA00023010"/>
    </source>
</evidence>
<dbReference type="NCBIfam" id="TIGR00810">
    <property type="entry name" value="secG"/>
    <property type="match status" value="1"/>
</dbReference>
<reference evidence="11 12" key="1">
    <citation type="submission" date="2019-07" db="EMBL/GenBank/DDBJ databases">
        <title>Allobacillus sp. nov. SKP isolated from shrimp paste of Euphausiacea.</title>
        <authorList>
            <person name="Kanchanasin P."/>
            <person name="Tanasupawat S."/>
            <person name="Shi W."/>
            <person name="Wu L."/>
            <person name="Ma J."/>
        </authorList>
    </citation>
    <scope>NUCLEOTIDE SEQUENCE [LARGE SCALE GENOMIC DNA]</scope>
    <source>
        <strain evidence="11 12">SKP4-8</strain>
    </source>
</reference>
<keyword evidence="6 10" id="KW-0653">Protein transport</keyword>
<dbReference type="GO" id="GO:0009306">
    <property type="term" value="P:protein secretion"/>
    <property type="evidence" value="ECO:0007669"/>
    <property type="project" value="UniProtKB-UniRule"/>
</dbReference>
<gene>
    <name evidence="11" type="primary">secG</name>
    <name evidence="11" type="ORF">FPQ13_03320</name>
</gene>
<dbReference type="OrthoDB" id="1651166at2"/>
<comment type="similarity">
    <text evidence="2 10">Belongs to the SecG family.</text>
</comment>
<evidence type="ECO:0000256" key="5">
    <source>
        <dbReference type="ARBA" id="ARBA00022692"/>
    </source>
</evidence>
<evidence type="ECO:0000256" key="3">
    <source>
        <dbReference type="ARBA" id="ARBA00022448"/>
    </source>
</evidence>
<dbReference type="PANTHER" id="PTHR34182:SF1">
    <property type="entry name" value="PROTEIN-EXPORT MEMBRANE PROTEIN SECG"/>
    <property type="match status" value="1"/>
</dbReference>
<dbReference type="InterPro" id="IPR004692">
    <property type="entry name" value="SecG"/>
</dbReference>
<keyword evidence="12" id="KW-1185">Reference proteome</keyword>
<evidence type="ECO:0000313" key="12">
    <source>
        <dbReference type="Proteomes" id="UP000316425"/>
    </source>
</evidence>
<dbReference type="AlphaFoldDB" id="A0A556PQS8"/>